<dbReference type="NCBIfam" id="TIGR00212">
    <property type="entry name" value="hemC"/>
    <property type="match status" value="1"/>
</dbReference>
<sequence length="314" mass="32312">MTDTQTTAQPIIIGTRASPLAVRQSEMVGAALAAAHGLDDGAVQFQKISTKGDRLLDEKLSELGGKGLFTQELEAGLLDGTLACAVHSLKDLPTQDPEGLVLGAILPRADVADVLVPRPGLTLKSLDDLPSGGHVGTASLRRQAQLLRARPDLRVSLMRGNVGTRLKKLSDEGIDATLLAAAGLARLGIAPEGAVPLASEEMLPAAGQGALAVQCRAADKSMRAMLAALHCADTAACVTAERAFLNALDGSCRTPIAALAHINDGTINLHGRLLAENGSDMVETRMTGAADDAAALGHKAGAALRHQAPHLVAD</sequence>
<evidence type="ECO:0000256" key="4">
    <source>
        <dbReference type="ARBA" id="ARBA00011245"/>
    </source>
</evidence>
<dbReference type="GO" id="GO:0005737">
    <property type="term" value="C:cytoplasm"/>
    <property type="evidence" value="ECO:0007669"/>
    <property type="project" value="UniProtKB-UniRule"/>
</dbReference>
<dbReference type="PANTHER" id="PTHR11557">
    <property type="entry name" value="PORPHOBILINOGEN DEAMINASE"/>
    <property type="match status" value="1"/>
</dbReference>
<dbReference type="Pfam" id="PF03900">
    <property type="entry name" value="Porphobil_deamC"/>
    <property type="match status" value="1"/>
</dbReference>
<dbReference type="Gene3D" id="3.40.190.10">
    <property type="entry name" value="Periplasmic binding protein-like II"/>
    <property type="match status" value="2"/>
</dbReference>
<evidence type="ECO:0000256" key="5">
    <source>
        <dbReference type="ARBA" id="ARBA00022679"/>
    </source>
</evidence>
<dbReference type="PRINTS" id="PR00151">
    <property type="entry name" value="PORPHBDMNASE"/>
</dbReference>
<dbReference type="EC" id="2.5.1.61" evidence="8"/>
<feature type="modified residue" description="S-(dipyrrolylmethanemethyl)cysteine" evidence="8">
    <location>
        <position position="252"/>
    </location>
</feature>
<comment type="pathway">
    <text evidence="2">Porphyrin-containing compound metabolism; protoporphyrin-IX biosynthesis; coproporphyrinogen-III from 5-aminolevulinate: step 2/4.</text>
</comment>
<proteinExistence type="inferred from homology"/>
<dbReference type="FunFam" id="3.40.190.10:FF:000005">
    <property type="entry name" value="Porphobilinogen deaminase"/>
    <property type="match status" value="1"/>
</dbReference>
<protein>
    <recommendedName>
        <fullName evidence="8">Porphobilinogen deaminase</fullName>
        <shortName evidence="8">PBG</shortName>
        <ecNumber evidence="8">2.5.1.61</ecNumber>
    </recommendedName>
    <alternativeName>
        <fullName evidence="8">Hydroxymethylbilane synthase</fullName>
        <shortName evidence="8">HMBS</shortName>
    </alternativeName>
    <alternativeName>
        <fullName evidence="8">Pre-uroporphyrinogen synthase</fullName>
    </alternativeName>
</protein>
<comment type="subunit">
    <text evidence="4 8">Monomer.</text>
</comment>
<organism evidence="11 12">
    <name type="scientific">PS1 clade bacterium</name>
    <dbReference type="NCBI Taxonomy" id="2175152"/>
    <lineage>
        <taxon>Bacteria</taxon>
        <taxon>Pseudomonadati</taxon>
        <taxon>Pseudomonadota</taxon>
        <taxon>Alphaproteobacteria</taxon>
        <taxon>PS1 clade</taxon>
    </lineage>
</organism>
<evidence type="ECO:0000259" key="9">
    <source>
        <dbReference type="Pfam" id="PF01379"/>
    </source>
</evidence>
<dbReference type="InterPro" id="IPR022417">
    <property type="entry name" value="Porphobilin_deaminase_N"/>
</dbReference>
<comment type="miscellaneous">
    <text evidence="8">The porphobilinogen subunits are added to the dipyrromethane group.</text>
</comment>
<comment type="function">
    <text evidence="1 8">Tetrapolymerization of the monopyrrole PBG into the hydroxymethylbilane pre-uroporphyrinogen in several discrete steps.</text>
</comment>
<feature type="domain" description="Porphobilinogen deaminase N-terminal" evidence="9">
    <location>
        <begin position="11"/>
        <end position="223"/>
    </location>
</feature>
<dbReference type="SUPFAM" id="SSF53850">
    <property type="entry name" value="Periplasmic binding protein-like II"/>
    <property type="match status" value="1"/>
</dbReference>
<evidence type="ECO:0000313" key="12">
    <source>
        <dbReference type="Proteomes" id="UP000785783"/>
    </source>
</evidence>
<dbReference type="GO" id="GO:0004418">
    <property type="term" value="F:hydroxymethylbilane synthase activity"/>
    <property type="evidence" value="ECO:0007669"/>
    <property type="project" value="UniProtKB-UniRule"/>
</dbReference>
<comment type="cofactor">
    <cofactor evidence="8">
        <name>dipyrromethane</name>
        <dbReference type="ChEBI" id="CHEBI:60342"/>
    </cofactor>
    <text evidence="8">Binds 1 dipyrromethane group covalently.</text>
</comment>
<comment type="similarity">
    <text evidence="3 8">Belongs to the HMBS family.</text>
</comment>
<dbReference type="InterPro" id="IPR000860">
    <property type="entry name" value="HemC"/>
</dbReference>
<evidence type="ECO:0000256" key="7">
    <source>
        <dbReference type="ARBA" id="ARBA00048169"/>
    </source>
</evidence>
<feature type="domain" description="Porphobilinogen deaminase C-terminal" evidence="10">
    <location>
        <begin position="236"/>
        <end position="304"/>
    </location>
</feature>
<comment type="caution">
    <text evidence="11">The sequence shown here is derived from an EMBL/GenBank/DDBJ whole genome shotgun (WGS) entry which is preliminary data.</text>
</comment>
<evidence type="ECO:0000256" key="2">
    <source>
        <dbReference type="ARBA" id="ARBA00004735"/>
    </source>
</evidence>
<keyword evidence="6 8" id="KW-0627">Porphyrin biosynthesis</keyword>
<evidence type="ECO:0000256" key="6">
    <source>
        <dbReference type="ARBA" id="ARBA00023244"/>
    </source>
</evidence>
<evidence type="ECO:0000256" key="8">
    <source>
        <dbReference type="HAMAP-Rule" id="MF_00260"/>
    </source>
</evidence>
<dbReference type="HAMAP" id="MF_00260">
    <property type="entry name" value="Porphobil_deam"/>
    <property type="match status" value="1"/>
</dbReference>
<dbReference type="SUPFAM" id="SSF54782">
    <property type="entry name" value="Porphobilinogen deaminase (hydroxymethylbilane synthase), C-terminal domain"/>
    <property type="match status" value="1"/>
</dbReference>
<dbReference type="Pfam" id="PF01379">
    <property type="entry name" value="Porphobil_deam"/>
    <property type="match status" value="1"/>
</dbReference>
<evidence type="ECO:0000256" key="3">
    <source>
        <dbReference type="ARBA" id="ARBA00005638"/>
    </source>
</evidence>
<dbReference type="PANTHER" id="PTHR11557:SF0">
    <property type="entry name" value="PORPHOBILINOGEN DEAMINASE"/>
    <property type="match status" value="1"/>
</dbReference>
<dbReference type="InterPro" id="IPR022418">
    <property type="entry name" value="Porphobilinogen_deaminase_C"/>
</dbReference>
<keyword evidence="5 8" id="KW-0808">Transferase</keyword>
<dbReference type="InterPro" id="IPR036803">
    <property type="entry name" value="Porphobilinogen_deaminase_C_sf"/>
</dbReference>
<name>A0A937HGF0_9PROT</name>
<dbReference type="PIRSF" id="PIRSF001438">
    <property type="entry name" value="4pyrrol_synth_OHMeBilane_synth"/>
    <property type="match status" value="1"/>
</dbReference>
<dbReference type="PROSITE" id="PS00533">
    <property type="entry name" value="PORPHOBILINOGEN_DEAM"/>
    <property type="match status" value="1"/>
</dbReference>
<evidence type="ECO:0000259" key="10">
    <source>
        <dbReference type="Pfam" id="PF03900"/>
    </source>
</evidence>
<dbReference type="EMBL" id="JADHOK010000004">
    <property type="protein sequence ID" value="MBL6761192.1"/>
    <property type="molecule type" value="Genomic_DNA"/>
</dbReference>
<accession>A0A937HGF0</accession>
<dbReference type="AlphaFoldDB" id="A0A937HGF0"/>
<dbReference type="Proteomes" id="UP000785783">
    <property type="component" value="Unassembled WGS sequence"/>
</dbReference>
<reference evidence="11" key="1">
    <citation type="submission" date="2020-10" db="EMBL/GenBank/DDBJ databases">
        <title>Microbiome of the Black Sea water column analyzed by genome centric metagenomics.</title>
        <authorList>
            <person name="Cabello-Yeves P.J."/>
            <person name="Callieri C."/>
            <person name="Picazo A."/>
            <person name="Mehrshad M."/>
            <person name="Haro-Moreno J.M."/>
            <person name="Roda-Garcia J."/>
            <person name="Dzembekova N."/>
            <person name="Slabakova V."/>
            <person name="Slabakova N."/>
            <person name="Moncheva S."/>
            <person name="Rodriguez-Valera F."/>
        </authorList>
    </citation>
    <scope>NUCLEOTIDE SEQUENCE</scope>
    <source>
        <strain evidence="11">BS307-5m-G5</strain>
    </source>
</reference>
<dbReference type="GO" id="GO:0006782">
    <property type="term" value="P:protoporphyrinogen IX biosynthetic process"/>
    <property type="evidence" value="ECO:0007669"/>
    <property type="project" value="UniProtKB-UniRule"/>
</dbReference>
<dbReference type="Gene3D" id="3.30.160.40">
    <property type="entry name" value="Porphobilinogen deaminase, C-terminal domain"/>
    <property type="match status" value="1"/>
</dbReference>
<evidence type="ECO:0000313" key="11">
    <source>
        <dbReference type="EMBL" id="MBL6761192.1"/>
    </source>
</evidence>
<evidence type="ECO:0000256" key="1">
    <source>
        <dbReference type="ARBA" id="ARBA00002869"/>
    </source>
</evidence>
<dbReference type="InterPro" id="IPR022419">
    <property type="entry name" value="Porphobilin_deaminase_cofac_BS"/>
</dbReference>
<comment type="catalytic activity">
    <reaction evidence="7 8">
        <text>4 porphobilinogen + H2O = hydroxymethylbilane + 4 NH4(+)</text>
        <dbReference type="Rhea" id="RHEA:13185"/>
        <dbReference type="ChEBI" id="CHEBI:15377"/>
        <dbReference type="ChEBI" id="CHEBI:28938"/>
        <dbReference type="ChEBI" id="CHEBI:57845"/>
        <dbReference type="ChEBI" id="CHEBI:58126"/>
        <dbReference type="EC" id="2.5.1.61"/>
    </reaction>
</comment>
<gene>
    <name evidence="8 11" type="primary">hemC</name>
    <name evidence="11" type="ORF">ISQ19_00670</name>
</gene>